<evidence type="ECO:0000313" key="12">
    <source>
        <dbReference type="Proteomes" id="UP000254405"/>
    </source>
</evidence>
<keyword evidence="7 10" id="KW-0029">Amino-acid transport</keyword>
<dbReference type="InterPro" id="IPR013059">
    <property type="entry name" value="Trp_tyr_transpt"/>
</dbReference>
<keyword evidence="5 10" id="KW-0997">Cell inner membrane</keyword>
<dbReference type="GO" id="GO:0005886">
    <property type="term" value="C:plasma membrane"/>
    <property type="evidence" value="ECO:0007669"/>
    <property type="project" value="UniProtKB-SubCell"/>
</dbReference>
<accession>A0A376TRB4</accession>
<name>A0A376TRB4_ECOLX</name>
<sequence>MLYLLILPVPGFFWGAFILIIAWFSMLHSGLLLLEANLNYPVGSSFNTITKDLIGNTWNIISGITVAFVLYILTYAYISANGAIISETISMNLGYHANPRIVGICTAIFVASVLWISSLAASRITSLFLGLKIISFVIVFGSFFFQVDYSILRDATSTTAGTSYFPYIFMALPVCLASFGFHGNIPSLIICYGKRKDKLIKSVVFGSLLALVIYLFWLYCTMGNIPRESFKAIISSGGNVDSLVKSFLGTKQHGIIEFCLLVFSNLAVASSFFGVTLGLFDYLADLFKIDNSHGGRFKNRAVNLPATCVVVSDLPERLYLRDRRCRAVRHHLGGHYSRSACNQSSQEVSQSDVHGLGRQSYSGDCHSLWYNRDFVLVRQRL</sequence>
<feature type="transmembrane region" description="Helical" evidence="10">
    <location>
        <begin position="255"/>
        <end position="280"/>
    </location>
</feature>
<comment type="caution">
    <text evidence="10">Lacks conserved residue(s) required for the propagation of feature annotation.</text>
</comment>
<gene>
    <name evidence="11" type="primary">tnaB</name>
    <name evidence="11" type="ORF">NCTC8985_04416</name>
</gene>
<evidence type="ECO:0000256" key="4">
    <source>
        <dbReference type="ARBA" id="ARBA00022475"/>
    </source>
</evidence>
<evidence type="ECO:0000256" key="8">
    <source>
        <dbReference type="ARBA" id="ARBA00022989"/>
    </source>
</evidence>
<dbReference type="AlphaFoldDB" id="A0A376TRB4"/>
<dbReference type="PRINTS" id="PR00166">
    <property type="entry name" value="AROAAPRMEASE"/>
</dbReference>
<dbReference type="Gene3D" id="1.20.1740.10">
    <property type="entry name" value="Amino acid/polyamine transporter I"/>
    <property type="match status" value="1"/>
</dbReference>
<dbReference type="GO" id="GO:0015173">
    <property type="term" value="F:aromatic amino acid transmembrane transporter activity"/>
    <property type="evidence" value="ECO:0007669"/>
    <property type="project" value="UniProtKB-UniRule"/>
</dbReference>
<feature type="transmembrane region" description="Helical" evidence="10">
    <location>
        <begin position="199"/>
        <end position="219"/>
    </location>
</feature>
<dbReference type="Pfam" id="PF03222">
    <property type="entry name" value="Trp_Tyr_perm"/>
    <property type="match status" value="1"/>
</dbReference>
<dbReference type="NCBIfam" id="TIGR00837">
    <property type="entry name" value="araaP"/>
    <property type="match status" value="1"/>
</dbReference>
<evidence type="ECO:0000256" key="1">
    <source>
        <dbReference type="ARBA" id="ARBA00004429"/>
    </source>
</evidence>
<feature type="transmembrane region" description="Helical" evidence="10">
    <location>
        <begin position="57"/>
        <end position="80"/>
    </location>
</feature>
<feature type="transmembrane region" description="Helical" evidence="10">
    <location>
        <begin position="167"/>
        <end position="192"/>
    </location>
</feature>
<evidence type="ECO:0000256" key="5">
    <source>
        <dbReference type="ARBA" id="ARBA00022519"/>
    </source>
</evidence>
<feature type="transmembrane region" description="Helical" evidence="10">
    <location>
        <begin position="127"/>
        <end position="147"/>
    </location>
</feature>
<evidence type="ECO:0000256" key="10">
    <source>
        <dbReference type="RuleBase" id="RU367149"/>
    </source>
</evidence>
<proteinExistence type="inferred from homology"/>
<dbReference type="EMBL" id="UGCO01000001">
    <property type="protein sequence ID" value="STI79039.1"/>
    <property type="molecule type" value="Genomic_DNA"/>
</dbReference>
<evidence type="ECO:0000256" key="2">
    <source>
        <dbReference type="ARBA" id="ARBA00005452"/>
    </source>
</evidence>
<dbReference type="NCBIfam" id="NF007235">
    <property type="entry name" value="PRK09664.1"/>
    <property type="match status" value="1"/>
</dbReference>
<evidence type="ECO:0000256" key="7">
    <source>
        <dbReference type="ARBA" id="ARBA00022970"/>
    </source>
</evidence>
<comment type="subcellular location">
    <subcellularLocation>
        <location evidence="1 10">Cell inner membrane</location>
        <topology evidence="1 10">Multi-pass membrane protein</topology>
    </subcellularLocation>
</comment>
<keyword evidence="6 10" id="KW-0812">Transmembrane</keyword>
<comment type="function">
    <text evidence="10">Involved in transporting aromatic amino acids across the cytoplasmic membrane.</text>
</comment>
<dbReference type="InterPro" id="IPR018227">
    <property type="entry name" value="Amino_acid_transport_2"/>
</dbReference>
<dbReference type="Proteomes" id="UP000254405">
    <property type="component" value="Unassembled WGS sequence"/>
</dbReference>
<dbReference type="PANTHER" id="PTHR46997:SF1">
    <property type="entry name" value="LOW AFFINITY TRYPTOPHAN PERMEASE-RELATED"/>
    <property type="match status" value="1"/>
</dbReference>
<feature type="transmembrane region" description="Helical" evidence="10">
    <location>
        <begin position="12"/>
        <end position="36"/>
    </location>
</feature>
<evidence type="ECO:0000256" key="3">
    <source>
        <dbReference type="ARBA" id="ARBA00022448"/>
    </source>
</evidence>
<keyword evidence="4 10" id="KW-1003">Cell membrane</keyword>
<dbReference type="PANTHER" id="PTHR46997">
    <property type="entry name" value="LOW AFFINITY TRYPTOPHAN PERMEASE-RELATED"/>
    <property type="match status" value="1"/>
</dbReference>
<reference evidence="11 12" key="1">
    <citation type="submission" date="2018-06" db="EMBL/GenBank/DDBJ databases">
        <authorList>
            <consortium name="Pathogen Informatics"/>
            <person name="Doyle S."/>
        </authorList>
    </citation>
    <scope>NUCLEOTIDE SEQUENCE [LARGE SCALE GENOMIC DNA]</scope>
    <source>
        <strain evidence="11 12">NCTC8985</strain>
    </source>
</reference>
<evidence type="ECO:0000313" key="11">
    <source>
        <dbReference type="EMBL" id="STI79039.1"/>
    </source>
</evidence>
<feature type="transmembrane region" description="Helical" evidence="10">
    <location>
        <begin position="100"/>
        <end position="120"/>
    </location>
</feature>
<evidence type="ECO:0000256" key="6">
    <source>
        <dbReference type="ARBA" id="ARBA00022692"/>
    </source>
</evidence>
<evidence type="ECO:0000256" key="9">
    <source>
        <dbReference type="ARBA" id="ARBA00023136"/>
    </source>
</evidence>
<comment type="similarity">
    <text evidence="2 10">Belongs to the amino acid/polyamine transporter 2 family. Mtr/TnaB/TyrP permease subfamily.</text>
</comment>
<keyword evidence="3 10" id="KW-0813">Transport</keyword>
<protein>
    <recommendedName>
        <fullName evidence="10">Aromatic amino acid permease</fullName>
    </recommendedName>
</protein>
<organism evidence="11 12">
    <name type="scientific">Escherichia coli</name>
    <dbReference type="NCBI Taxonomy" id="562"/>
    <lineage>
        <taxon>Bacteria</taxon>
        <taxon>Pseudomonadati</taxon>
        <taxon>Pseudomonadota</taxon>
        <taxon>Gammaproteobacteria</taxon>
        <taxon>Enterobacterales</taxon>
        <taxon>Enterobacteriaceae</taxon>
        <taxon>Escherichia</taxon>
    </lineage>
</organism>
<dbReference type="GO" id="GO:0003333">
    <property type="term" value="P:amino acid transmembrane transport"/>
    <property type="evidence" value="ECO:0007669"/>
    <property type="project" value="InterPro"/>
</dbReference>
<keyword evidence="9 10" id="KW-0472">Membrane</keyword>
<keyword evidence="8 10" id="KW-1133">Transmembrane helix</keyword>